<dbReference type="GO" id="GO:0022857">
    <property type="term" value="F:transmembrane transporter activity"/>
    <property type="evidence" value="ECO:0007669"/>
    <property type="project" value="UniProtKB-UniRule"/>
</dbReference>
<protein>
    <submittedName>
        <fullName evidence="4">TRAP transporter, 4TM/12TM fusion protein</fullName>
    </submittedName>
</protein>
<keyword evidence="5" id="KW-1185">Reference proteome</keyword>
<evidence type="ECO:0000256" key="1">
    <source>
        <dbReference type="RuleBase" id="RU369079"/>
    </source>
</evidence>
<keyword evidence="2" id="KW-0812">Transmembrane</keyword>
<comment type="function">
    <text evidence="1">Part of the tripartite ATP-independent periplasmic (TRAP) transport system.</text>
</comment>
<accession>A0A1H2TFA4</accession>
<feature type="transmembrane region" description="Helical" evidence="2">
    <location>
        <begin position="451"/>
        <end position="476"/>
    </location>
</feature>
<dbReference type="InterPro" id="IPR011853">
    <property type="entry name" value="TRAP_DctM-Dct_fused"/>
</dbReference>
<feature type="transmembrane region" description="Helical" evidence="2">
    <location>
        <begin position="598"/>
        <end position="626"/>
    </location>
</feature>
<keyword evidence="1" id="KW-0813">Transport</keyword>
<feature type="transmembrane region" description="Helical" evidence="2">
    <location>
        <begin position="113"/>
        <end position="131"/>
    </location>
</feature>
<evidence type="ECO:0000259" key="3">
    <source>
        <dbReference type="Pfam" id="PF06808"/>
    </source>
</evidence>
<organism evidence="4 5">
    <name type="scientific">Roseicitreum antarcticum</name>
    <dbReference type="NCBI Taxonomy" id="564137"/>
    <lineage>
        <taxon>Bacteria</taxon>
        <taxon>Pseudomonadati</taxon>
        <taxon>Pseudomonadota</taxon>
        <taxon>Alphaproteobacteria</taxon>
        <taxon>Rhodobacterales</taxon>
        <taxon>Paracoccaceae</taxon>
        <taxon>Roseicitreum</taxon>
    </lineage>
</organism>
<feature type="transmembrane region" description="Helical" evidence="2">
    <location>
        <begin position="488"/>
        <end position="508"/>
    </location>
</feature>
<keyword evidence="2" id="KW-1133">Transmembrane helix</keyword>
<sequence>MTDAGRETDDTSSISTAGRSFAGWQAHAIMGFCILAAVSHIYWLGMHSPGVLNLRAAHLVIGLVLIPLFYAGWSTANHRVHWSDLLLIAGGLAATAYVIVEGPQMIFRYGVRPTDWDLVFGVIVMGIVLELTRRAVGWALVIIVLVMLVYALFGSHAPGILVNRSFSWERTVSFLFSMDGLYGIPLGVSSTYIYLFVLFGAMLQHSRAGDFYMDLAYSVAGRARGGPGKVSIFASALMGTVSGTGIGNVVTTGALTIPLMKRTGFRPTFAAAVEAVASTGGQIMPPIMGAGAFLMAEFVRVPYGDIVIAAMIPALLYFLSVYLIVDLEAARLGLSGMPGNQLPKARVVLKAWGHLLIPIFVLVWMLAVETVSPIRAALFSMGALLIVSWIRVESRLSPKRLADTAIQGTKGSLEVIISCAAAGLIMGLLSLTGTGLRLSAWVADISGGSMILALVLTMIVTIILSMGLPTTAAYIVSASVLAPALNNLGVELLPAHLFIFYFACLSGITPPVALVAIPAGSIAGANPFAVGVKAFQLALAGFIIPFMIVYSPELILHGSVVNIVIAVMTAIVGVWALAVAVIGFVLDRPVHWAIRGLFAVAALALIAPGWLTDLAGVGVIVILILAHRMGAAASARVDTSSNRAIKEQR</sequence>
<feature type="transmembrane region" description="Helical" evidence="2">
    <location>
        <begin position="181"/>
        <end position="203"/>
    </location>
</feature>
<feature type="transmembrane region" description="Helical" evidence="2">
    <location>
        <begin position="138"/>
        <end position="161"/>
    </location>
</feature>
<feature type="transmembrane region" description="Helical" evidence="2">
    <location>
        <begin position="413"/>
        <end position="431"/>
    </location>
</feature>
<feature type="transmembrane region" description="Helical" evidence="2">
    <location>
        <begin position="269"/>
        <end position="294"/>
    </location>
</feature>
<dbReference type="InterPro" id="IPR010656">
    <property type="entry name" value="DctM"/>
</dbReference>
<dbReference type="STRING" id="564137.SAMN04488238_10241"/>
<gene>
    <name evidence="4" type="ORF">SAMN04488238_10241</name>
</gene>
<keyword evidence="1" id="KW-0997">Cell inner membrane</keyword>
<dbReference type="GO" id="GO:0005886">
    <property type="term" value="C:plasma membrane"/>
    <property type="evidence" value="ECO:0007669"/>
    <property type="project" value="UniProtKB-SubCell"/>
</dbReference>
<dbReference type="EMBL" id="FNOM01000002">
    <property type="protein sequence ID" value="SDW42643.1"/>
    <property type="molecule type" value="Genomic_DNA"/>
</dbReference>
<dbReference type="NCBIfam" id="TIGR02123">
    <property type="entry name" value="TRAP_fused"/>
    <property type="match status" value="1"/>
</dbReference>
<feature type="transmembrane region" description="Helical" evidence="2">
    <location>
        <begin position="347"/>
        <end position="367"/>
    </location>
</feature>
<feature type="transmembrane region" description="Helical" evidence="2">
    <location>
        <begin position="560"/>
        <end position="586"/>
    </location>
</feature>
<evidence type="ECO:0000313" key="4">
    <source>
        <dbReference type="EMBL" id="SDW42643.1"/>
    </source>
</evidence>
<feature type="transmembrane region" description="Helical" evidence="2">
    <location>
        <begin position="306"/>
        <end position="327"/>
    </location>
</feature>
<comment type="subcellular location">
    <subcellularLocation>
        <location evidence="1">Cell inner membrane</location>
        <topology evidence="1">Multi-pass membrane protein</topology>
    </subcellularLocation>
</comment>
<dbReference type="Proteomes" id="UP000198539">
    <property type="component" value="Unassembled WGS sequence"/>
</dbReference>
<dbReference type="PANTHER" id="PTHR43849:SF2">
    <property type="entry name" value="BLL3936 PROTEIN"/>
    <property type="match status" value="1"/>
</dbReference>
<evidence type="ECO:0000256" key="2">
    <source>
        <dbReference type="SAM" id="Phobius"/>
    </source>
</evidence>
<dbReference type="PANTHER" id="PTHR43849">
    <property type="entry name" value="BLL3936 PROTEIN"/>
    <property type="match status" value="1"/>
</dbReference>
<name>A0A1H2TFA4_9RHOB</name>
<feature type="domain" description="TRAP C4-dicarboxylate transport system permease DctM subunit" evidence="3">
    <location>
        <begin position="124"/>
        <end position="562"/>
    </location>
</feature>
<feature type="transmembrane region" description="Helical" evidence="2">
    <location>
        <begin position="85"/>
        <end position="107"/>
    </location>
</feature>
<dbReference type="OrthoDB" id="9759894at2"/>
<dbReference type="AlphaFoldDB" id="A0A1H2TFA4"/>
<feature type="transmembrane region" description="Helical" evidence="2">
    <location>
        <begin position="528"/>
        <end position="548"/>
    </location>
</feature>
<reference evidence="4 5" key="1">
    <citation type="submission" date="2016-10" db="EMBL/GenBank/DDBJ databases">
        <authorList>
            <person name="de Groot N.N."/>
        </authorList>
    </citation>
    <scope>NUCLEOTIDE SEQUENCE [LARGE SCALE GENOMIC DNA]</scope>
    <source>
        <strain evidence="4 5">CGMCC 1.8894</strain>
    </source>
</reference>
<keyword evidence="2" id="KW-0472">Membrane</keyword>
<dbReference type="RefSeq" id="WP_092885500.1">
    <property type="nucleotide sequence ID" value="NZ_CP061498.1"/>
</dbReference>
<feature type="transmembrane region" description="Helical" evidence="2">
    <location>
        <begin position="373"/>
        <end position="392"/>
    </location>
</feature>
<dbReference type="Pfam" id="PF06808">
    <property type="entry name" value="DctM"/>
    <property type="match status" value="1"/>
</dbReference>
<evidence type="ECO:0000313" key="5">
    <source>
        <dbReference type="Proteomes" id="UP000198539"/>
    </source>
</evidence>
<feature type="transmembrane region" description="Helical" evidence="2">
    <location>
        <begin position="56"/>
        <end position="73"/>
    </location>
</feature>
<feature type="transmembrane region" description="Helical" evidence="2">
    <location>
        <begin position="21"/>
        <end position="44"/>
    </location>
</feature>
<keyword evidence="1" id="KW-1003">Cell membrane</keyword>
<proteinExistence type="predicted"/>